<sequence>MEASDDANSERMEGSGEPSKGNRKRGRPPQPSEGDRNSRKRVTDKQSRQENREVIVGLTKIAPVLKQLVEAVSNNNLSEDAIERFKEVAPALSQLEESLRQSNPGELMIQIRQSAQETKDAVTELREVVPLLQLLQNDGQNLTQNLKAVIDGSVASAMAHVVPQIVSLVNGCQTMVVIPNNQHITEAAEATAFAKQVMAPVMPEHDTTVTMPNDQNIIQTDQGMPLVEQQNNESDLLLTDEYQNESIVGMVANLRSSSSPTAHFMENLATSEPITEISNNSDQNGESFDDEQVNDFFEQCDGNGNVKRQVQYSDFNGLEEELGKLGHNHFPSSLAPIAKKIKEAHGNITETSNQSDCAAYPTIIMFYASIKEMNELKDLEDVSESKLGKWRDVILDAQQIKLNVQFAMVHLKKIALAYFGSKASDSKLSDKEKRLKAELDAVRKKVQLRQQCLDQAAYFSDKPLNTDLF</sequence>
<name>A0A6P5YBX4_DURZI</name>
<gene>
    <name evidence="3" type="primary">LOC111290670</name>
</gene>
<dbReference type="PANTHER" id="PTHR35021">
    <property type="match status" value="1"/>
</dbReference>
<feature type="compositionally biased region" description="Basic and acidic residues" evidence="1">
    <location>
        <begin position="33"/>
        <end position="51"/>
    </location>
</feature>
<dbReference type="AlphaFoldDB" id="A0A6P5YBX4"/>
<accession>A0A6P5YBX4</accession>
<dbReference type="OrthoDB" id="994611at2759"/>
<evidence type="ECO:0000313" key="3">
    <source>
        <dbReference type="RefSeq" id="XP_022737810.1"/>
    </source>
</evidence>
<organism evidence="2 3">
    <name type="scientific">Durio zibethinus</name>
    <name type="common">Durian</name>
    <dbReference type="NCBI Taxonomy" id="66656"/>
    <lineage>
        <taxon>Eukaryota</taxon>
        <taxon>Viridiplantae</taxon>
        <taxon>Streptophyta</taxon>
        <taxon>Embryophyta</taxon>
        <taxon>Tracheophyta</taxon>
        <taxon>Spermatophyta</taxon>
        <taxon>Magnoliopsida</taxon>
        <taxon>eudicotyledons</taxon>
        <taxon>Gunneridae</taxon>
        <taxon>Pentapetalae</taxon>
        <taxon>rosids</taxon>
        <taxon>malvids</taxon>
        <taxon>Malvales</taxon>
        <taxon>Malvaceae</taxon>
        <taxon>Helicteroideae</taxon>
        <taxon>Durio</taxon>
    </lineage>
</organism>
<keyword evidence="2" id="KW-1185">Reference proteome</keyword>
<proteinExistence type="predicted"/>
<evidence type="ECO:0000313" key="2">
    <source>
        <dbReference type="Proteomes" id="UP000515121"/>
    </source>
</evidence>
<dbReference type="KEGG" id="dzi:111290670"/>
<reference evidence="3" key="1">
    <citation type="submission" date="2025-08" db="UniProtKB">
        <authorList>
            <consortium name="RefSeq"/>
        </authorList>
    </citation>
    <scope>IDENTIFICATION</scope>
    <source>
        <tissue evidence="3">Fruit stalk</tissue>
    </source>
</reference>
<dbReference type="GeneID" id="111290670"/>
<dbReference type="PANTHER" id="PTHR35021:SF8">
    <property type="entry name" value="FIBER PROTEIN FB17"/>
    <property type="match status" value="1"/>
</dbReference>
<feature type="region of interest" description="Disordered" evidence="1">
    <location>
        <begin position="1"/>
        <end position="51"/>
    </location>
</feature>
<protein>
    <submittedName>
        <fullName evidence="3">Uncharacterized protein LOC111290670</fullName>
    </submittedName>
</protein>
<dbReference type="RefSeq" id="XP_022737810.1">
    <property type="nucleotide sequence ID" value="XM_022882075.1"/>
</dbReference>
<dbReference type="Proteomes" id="UP000515121">
    <property type="component" value="Unplaced"/>
</dbReference>
<evidence type="ECO:0000256" key="1">
    <source>
        <dbReference type="SAM" id="MobiDB-lite"/>
    </source>
</evidence>